<dbReference type="Proteomes" id="UP000032266">
    <property type="component" value="Chromosome"/>
</dbReference>
<gene>
    <name evidence="1" type="ORF">YC6258_00539</name>
</gene>
<name>A0A0C5VQP3_9GAMM</name>
<protein>
    <submittedName>
        <fullName evidence="1">Uncharacterized protein</fullName>
    </submittedName>
</protein>
<dbReference type="EMBL" id="CP007142">
    <property type="protein sequence ID" value="AJQ92589.1"/>
    <property type="molecule type" value="Genomic_DNA"/>
</dbReference>
<evidence type="ECO:0000313" key="1">
    <source>
        <dbReference type="EMBL" id="AJQ92589.1"/>
    </source>
</evidence>
<accession>A0A0C5VQP3</accession>
<dbReference type="HOGENOM" id="CLU_3344205_0_0_6"/>
<dbReference type="AlphaFoldDB" id="A0A0C5VQP3"/>
<dbReference type="KEGG" id="gsn:YC6258_00539"/>
<reference evidence="1 2" key="1">
    <citation type="submission" date="2014-01" db="EMBL/GenBank/DDBJ databases">
        <title>Full genme sequencing of cellulolytic bacterium Gynuella sunshinyii YC6258T gen. nov., sp. nov.</title>
        <authorList>
            <person name="Khan H."/>
            <person name="Chung E.J."/>
            <person name="Chung Y.R."/>
        </authorList>
    </citation>
    <scope>NUCLEOTIDE SEQUENCE [LARGE SCALE GENOMIC DNA]</scope>
    <source>
        <strain evidence="1 2">YC6258</strain>
    </source>
</reference>
<organism evidence="1 2">
    <name type="scientific">Gynuella sunshinyii YC6258</name>
    <dbReference type="NCBI Taxonomy" id="1445510"/>
    <lineage>
        <taxon>Bacteria</taxon>
        <taxon>Pseudomonadati</taxon>
        <taxon>Pseudomonadota</taxon>
        <taxon>Gammaproteobacteria</taxon>
        <taxon>Oceanospirillales</taxon>
        <taxon>Saccharospirillaceae</taxon>
        <taxon>Gynuella</taxon>
    </lineage>
</organism>
<proteinExistence type="predicted"/>
<keyword evidence="2" id="KW-1185">Reference proteome</keyword>
<evidence type="ECO:0000313" key="2">
    <source>
        <dbReference type="Proteomes" id="UP000032266"/>
    </source>
</evidence>
<sequence length="37" mass="3970">MFFQGASQQINATEASIYPLNSQITATTCLTMISTVS</sequence>